<dbReference type="EMBL" id="CM009290">
    <property type="protein sequence ID" value="KAI9400568.1"/>
    <property type="molecule type" value="Genomic_DNA"/>
</dbReference>
<organism evidence="1 2">
    <name type="scientific">Populus trichocarpa</name>
    <name type="common">Western balsam poplar</name>
    <name type="synonym">Populus balsamifera subsp. trichocarpa</name>
    <dbReference type="NCBI Taxonomy" id="3694"/>
    <lineage>
        <taxon>Eukaryota</taxon>
        <taxon>Viridiplantae</taxon>
        <taxon>Streptophyta</taxon>
        <taxon>Embryophyta</taxon>
        <taxon>Tracheophyta</taxon>
        <taxon>Spermatophyta</taxon>
        <taxon>Magnoliopsida</taxon>
        <taxon>eudicotyledons</taxon>
        <taxon>Gunneridae</taxon>
        <taxon>Pentapetalae</taxon>
        <taxon>rosids</taxon>
        <taxon>fabids</taxon>
        <taxon>Malpighiales</taxon>
        <taxon>Salicaceae</taxon>
        <taxon>Saliceae</taxon>
        <taxon>Populus</taxon>
    </lineage>
</organism>
<evidence type="ECO:0000313" key="2">
    <source>
        <dbReference type="Proteomes" id="UP000006729"/>
    </source>
</evidence>
<sequence length="366" mass="41903">MCSRNEALFTQSDYSSVRIWRFQPLHLQLAGMLKQMLGEIGRTWSSEGSWRRRHVINAGSFIFVPIIEWKSRACILMPSSDDKSVQIPLLFSQNTHFLSKNYSFSSTSTTFSNTLLLKPSNSTLKASETESQTSKPAESNENEGEGKEKYEEYEVEIEQSYGLKFAKGRDGATYIDAIAPGGSADKTGKFSVGDKIWPASEYGRTMYTIRQRIGPLLMKMQKDIRSERNFGVISNRVREIQIQNYFRKKEQKEQREKDLQIAKYEEALEKFESVLGSKPDLTEASVASYYVACCYLKLNQLQSGLSALEDALEAVFEDFKRIRADPDLENLRTSEEFEPLMKRFDESFINENAINVIKSLFGFNKK</sequence>
<name>A0ACC0TH68_POPTR</name>
<keyword evidence="2" id="KW-1185">Reference proteome</keyword>
<protein>
    <submittedName>
        <fullName evidence="1">Uncharacterized protein</fullName>
    </submittedName>
</protein>
<dbReference type="Proteomes" id="UP000006729">
    <property type="component" value="Chromosome 1"/>
</dbReference>
<comment type="caution">
    <text evidence="1">The sequence shown here is derived from an EMBL/GenBank/DDBJ whole genome shotgun (WGS) entry which is preliminary data.</text>
</comment>
<proteinExistence type="predicted"/>
<gene>
    <name evidence="1" type="ORF">POPTR_001G002700v4</name>
</gene>
<accession>A0ACC0TH68</accession>
<evidence type="ECO:0000313" key="1">
    <source>
        <dbReference type="EMBL" id="KAI9400568.1"/>
    </source>
</evidence>
<reference evidence="1 2" key="1">
    <citation type="journal article" date="2006" name="Science">
        <title>The genome of black cottonwood, Populus trichocarpa (Torr. &amp; Gray).</title>
        <authorList>
            <person name="Tuskan G.A."/>
            <person name="Difazio S."/>
            <person name="Jansson S."/>
            <person name="Bohlmann J."/>
            <person name="Grigoriev I."/>
            <person name="Hellsten U."/>
            <person name="Putnam N."/>
            <person name="Ralph S."/>
            <person name="Rombauts S."/>
            <person name="Salamov A."/>
            <person name="Schein J."/>
            <person name="Sterck L."/>
            <person name="Aerts A."/>
            <person name="Bhalerao R.R."/>
            <person name="Bhalerao R.P."/>
            <person name="Blaudez D."/>
            <person name="Boerjan W."/>
            <person name="Brun A."/>
            <person name="Brunner A."/>
            <person name="Busov V."/>
            <person name="Campbell M."/>
            <person name="Carlson J."/>
            <person name="Chalot M."/>
            <person name="Chapman J."/>
            <person name="Chen G.L."/>
            <person name="Cooper D."/>
            <person name="Coutinho P.M."/>
            <person name="Couturier J."/>
            <person name="Covert S."/>
            <person name="Cronk Q."/>
            <person name="Cunningham R."/>
            <person name="Davis J."/>
            <person name="Degroeve S."/>
            <person name="Dejardin A."/>
            <person name="Depamphilis C."/>
            <person name="Detter J."/>
            <person name="Dirks B."/>
            <person name="Dubchak I."/>
            <person name="Duplessis S."/>
            <person name="Ehlting J."/>
            <person name="Ellis B."/>
            <person name="Gendler K."/>
            <person name="Goodstein D."/>
            <person name="Gribskov M."/>
            <person name="Grimwood J."/>
            <person name="Groover A."/>
            <person name="Gunter L."/>
            <person name="Hamberger B."/>
            <person name="Heinze B."/>
            <person name="Helariutta Y."/>
            <person name="Henrissat B."/>
            <person name="Holligan D."/>
            <person name="Holt R."/>
            <person name="Huang W."/>
            <person name="Islam-Faridi N."/>
            <person name="Jones S."/>
            <person name="Jones-Rhoades M."/>
            <person name="Jorgensen R."/>
            <person name="Joshi C."/>
            <person name="Kangasjarvi J."/>
            <person name="Karlsson J."/>
            <person name="Kelleher C."/>
            <person name="Kirkpatrick R."/>
            <person name="Kirst M."/>
            <person name="Kohler A."/>
            <person name="Kalluri U."/>
            <person name="Larimer F."/>
            <person name="Leebens-Mack J."/>
            <person name="Leple J.C."/>
            <person name="Locascio P."/>
            <person name="Lou Y."/>
            <person name="Lucas S."/>
            <person name="Martin F."/>
            <person name="Montanini B."/>
            <person name="Napoli C."/>
            <person name="Nelson D.R."/>
            <person name="Nelson C."/>
            <person name="Nieminen K."/>
            <person name="Nilsson O."/>
            <person name="Pereda V."/>
            <person name="Peter G."/>
            <person name="Philippe R."/>
            <person name="Pilate G."/>
            <person name="Poliakov A."/>
            <person name="Razumovskaya J."/>
            <person name="Richardson P."/>
            <person name="Rinaldi C."/>
            <person name="Ritland K."/>
            <person name="Rouze P."/>
            <person name="Ryaboy D."/>
            <person name="Schmutz J."/>
            <person name="Schrader J."/>
            <person name="Segerman B."/>
            <person name="Shin H."/>
            <person name="Siddiqui A."/>
            <person name="Sterky F."/>
            <person name="Terry A."/>
            <person name="Tsai C.J."/>
            <person name="Uberbacher E."/>
            <person name="Unneberg P."/>
            <person name="Vahala J."/>
            <person name="Wall K."/>
            <person name="Wessler S."/>
            <person name="Yang G."/>
            <person name="Yin T."/>
            <person name="Douglas C."/>
            <person name="Marra M."/>
            <person name="Sandberg G."/>
            <person name="Van de Peer Y."/>
            <person name="Rokhsar D."/>
        </authorList>
    </citation>
    <scope>NUCLEOTIDE SEQUENCE [LARGE SCALE GENOMIC DNA]</scope>
    <source>
        <strain evidence="2">cv. Nisqually</strain>
    </source>
</reference>